<evidence type="ECO:0000259" key="2">
    <source>
        <dbReference type="SMART" id="SM01083"/>
    </source>
</evidence>
<name>D3B2P1_HETP5</name>
<organism evidence="3 4">
    <name type="scientific">Heterostelium pallidum (strain ATCC 26659 / Pp 5 / PN500)</name>
    <name type="common">Cellular slime mold</name>
    <name type="synonym">Polysphondylium pallidum</name>
    <dbReference type="NCBI Taxonomy" id="670386"/>
    <lineage>
        <taxon>Eukaryota</taxon>
        <taxon>Amoebozoa</taxon>
        <taxon>Evosea</taxon>
        <taxon>Eumycetozoa</taxon>
        <taxon>Dictyostelia</taxon>
        <taxon>Acytosteliales</taxon>
        <taxon>Acytosteliaceae</taxon>
        <taxon>Heterostelium</taxon>
    </lineage>
</organism>
<feature type="compositionally biased region" description="Low complexity" evidence="1">
    <location>
        <begin position="248"/>
        <end position="271"/>
    </location>
</feature>
<dbReference type="Pfam" id="PF10197">
    <property type="entry name" value="Cir_N"/>
    <property type="match status" value="1"/>
</dbReference>
<dbReference type="PANTHER" id="PTHR13151">
    <property type="entry name" value="CBF1 INTERACTING COREPRESSOR CIR"/>
    <property type="match status" value="1"/>
</dbReference>
<evidence type="ECO:0000256" key="1">
    <source>
        <dbReference type="SAM" id="MobiDB-lite"/>
    </source>
</evidence>
<keyword evidence="4" id="KW-1185">Reference proteome</keyword>
<dbReference type="FunCoup" id="D3B2P1">
    <property type="interactions" value="54"/>
</dbReference>
<dbReference type="Proteomes" id="UP000001396">
    <property type="component" value="Unassembled WGS sequence"/>
</dbReference>
<feature type="region of interest" description="Disordered" evidence="1">
    <location>
        <begin position="75"/>
        <end position="109"/>
    </location>
</feature>
<dbReference type="GO" id="GO:0005634">
    <property type="term" value="C:nucleus"/>
    <property type="evidence" value="ECO:0007669"/>
    <property type="project" value="TreeGrafter"/>
</dbReference>
<dbReference type="InterPro" id="IPR040014">
    <property type="entry name" value="CIR1"/>
</dbReference>
<feature type="region of interest" description="Disordered" evidence="1">
    <location>
        <begin position="220"/>
        <end position="309"/>
    </location>
</feature>
<dbReference type="STRING" id="670386.D3B2P1"/>
<feature type="compositionally biased region" description="Basic and acidic residues" evidence="1">
    <location>
        <begin position="172"/>
        <end position="181"/>
    </location>
</feature>
<sequence>MSSLEFLNMKSFHPGTKENQKKLFIAEQKASANEKRERERAKERQDEIEFYKNKAALGRQSKMEAERSKVSFLYAAPPGATLEKEKTTKTNNDSNSNRSPENEKKDIRQMTDTEKFPFLANAPVQGDYTSDIKVTHKPFGIELRDVRCIRCQQWGHKSGDRDCPLKDVNPNDLKRLQREDPLFSMSTDNQQGDNNDDEDDDSILREFLESLSKKQRKLLLRQIKKEEKQKKKKDKNDKEKRKRKNNKDYNSSSSSSSESDNDYSSNDNYSSDSEDDKSSHRKNKSTKRSHHKEKDHRKESDDEYVERKF</sequence>
<feature type="compositionally biased region" description="Low complexity" evidence="1">
    <location>
        <begin position="89"/>
        <end position="99"/>
    </location>
</feature>
<evidence type="ECO:0000313" key="3">
    <source>
        <dbReference type="EMBL" id="EFA83589.1"/>
    </source>
</evidence>
<dbReference type="GeneID" id="31358178"/>
<dbReference type="RefSeq" id="XP_020435706.1">
    <property type="nucleotide sequence ID" value="XM_020573634.1"/>
</dbReference>
<dbReference type="InParanoid" id="D3B2P1"/>
<feature type="compositionally biased region" description="Basic and acidic residues" evidence="1">
    <location>
        <begin position="223"/>
        <end position="239"/>
    </location>
</feature>
<dbReference type="GO" id="GO:0003714">
    <property type="term" value="F:transcription corepressor activity"/>
    <property type="evidence" value="ECO:0007669"/>
    <property type="project" value="InterPro"/>
</dbReference>
<feature type="compositionally biased region" description="Basic and acidic residues" evidence="1">
    <location>
        <begin position="32"/>
        <end position="46"/>
    </location>
</feature>
<feature type="compositionally biased region" description="Basic and acidic residues" evidence="1">
    <location>
        <begin position="100"/>
        <end position="109"/>
    </location>
</feature>
<gene>
    <name evidence="3" type="ORF">PPL_02655</name>
</gene>
<feature type="domain" description="CBF1-interacting co-repressor CIR N-terminal" evidence="2">
    <location>
        <begin position="11"/>
        <end position="47"/>
    </location>
</feature>
<dbReference type="AlphaFoldDB" id="D3B2P1"/>
<evidence type="ECO:0000313" key="4">
    <source>
        <dbReference type="Proteomes" id="UP000001396"/>
    </source>
</evidence>
<dbReference type="SMART" id="SM01083">
    <property type="entry name" value="Cir_N"/>
    <property type="match status" value="1"/>
</dbReference>
<dbReference type="EMBL" id="ADBJ01000010">
    <property type="protein sequence ID" value="EFA83589.1"/>
    <property type="molecule type" value="Genomic_DNA"/>
</dbReference>
<dbReference type="InterPro" id="IPR019339">
    <property type="entry name" value="CIR_N_dom"/>
</dbReference>
<dbReference type="OMA" id="CSMYSIS"/>
<proteinExistence type="predicted"/>
<reference evidence="3 4" key="1">
    <citation type="journal article" date="2011" name="Genome Res.">
        <title>Phylogeny-wide analysis of social amoeba genomes highlights ancient origins for complex intercellular communication.</title>
        <authorList>
            <person name="Heidel A.J."/>
            <person name="Lawal H.M."/>
            <person name="Felder M."/>
            <person name="Schilde C."/>
            <person name="Helps N.R."/>
            <person name="Tunggal B."/>
            <person name="Rivero F."/>
            <person name="John U."/>
            <person name="Schleicher M."/>
            <person name="Eichinger L."/>
            <person name="Platzer M."/>
            <person name="Noegel A.A."/>
            <person name="Schaap P."/>
            <person name="Gloeckner G."/>
        </authorList>
    </citation>
    <scope>NUCLEOTIDE SEQUENCE [LARGE SCALE GENOMIC DNA]</scope>
    <source>
        <strain evidence="4">ATCC 26659 / Pp 5 / PN500</strain>
    </source>
</reference>
<dbReference type="PANTHER" id="PTHR13151:SF2">
    <property type="entry name" value="COREPRESSOR INTERACTING WITH RBPJ 1"/>
    <property type="match status" value="1"/>
</dbReference>
<feature type="compositionally biased region" description="Basic and acidic residues" evidence="1">
    <location>
        <begin position="296"/>
        <end position="309"/>
    </location>
</feature>
<comment type="caution">
    <text evidence="3">The sequence shown here is derived from an EMBL/GenBank/DDBJ whole genome shotgun (WGS) entry which is preliminary data.</text>
</comment>
<accession>D3B2P1</accession>
<feature type="region of interest" description="Disordered" evidence="1">
    <location>
        <begin position="155"/>
        <end position="204"/>
    </location>
</feature>
<protein>
    <recommendedName>
        <fullName evidence="2">CBF1-interacting co-repressor CIR N-terminal domain-containing protein</fullName>
    </recommendedName>
</protein>
<feature type="compositionally biased region" description="Basic residues" evidence="1">
    <location>
        <begin position="279"/>
        <end position="295"/>
    </location>
</feature>
<feature type="region of interest" description="Disordered" evidence="1">
    <location>
        <begin position="1"/>
        <end position="46"/>
    </location>
</feature>